<evidence type="ECO:0000313" key="10">
    <source>
        <dbReference type="Proteomes" id="UP000765802"/>
    </source>
</evidence>
<proteinExistence type="inferred from homology"/>
<feature type="transmembrane region" description="Helical" evidence="7">
    <location>
        <begin position="50"/>
        <end position="69"/>
    </location>
</feature>
<dbReference type="EMBL" id="MBUA01000001">
    <property type="protein sequence ID" value="MBC6490129.1"/>
    <property type="molecule type" value="Genomic_DNA"/>
</dbReference>
<evidence type="ECO:0000256" key="6">
    <source>
        <dbReference type="ARBA" id="ARBA00023136"/>
    </source>
</evidence>
<reference evidence="9 10" key="1">
    <citation type="submission" date="2016-07" db="EMBL/GenBank/DDBJ databases">
        <title>Genome analysis of Flavihumibacter stibioxidans YS-17.</title>
        <authorList>
            <person name="Shi K."/>
            <person name="Han Y."/>
            <person name="Wang G."/>
        </authorList>
    </citation>
    <scope>NUCLEOTIDE SEQUENCE [LARGE SCALE GENOMIC DNA]</scope>
    <source>
        <strain evidence="9 10">YS-17</strain>
    </source>
</reference>
<protein>
    <recommendedName>
        <fullName evidence="8">Bacterial sugar transferase domain-containing protein</fullName>
    </recommendedName>
</protein>
<dbReference type="InterPro" id="IPR003362">
    <property type="entry name" value="Bact_transf"/>
</dbReference>
<dbReference type="RefSeq" id="WP_187255453.1">
    <property type="nucleotide sequence ID" value="NZ_JBHULF010000006.1"/>
</dbReference>
<feature type="transmembrane region" description="Helical" evidence="7">
    <location>
        <begin position="284"/>
        <end position="306"/>
    </location>
</feature>
<accession>A0ABR7M548</accession>
<dbReference type="PANTHER" id="PTHR30576">
    <property type="entry name" value="COLANIC BIOSYNTHESIS UDP-GLUCOSE LIPID CARRIER TRANSFERASE"/>
    <property type="match status" value="1"/>
</dbReference>
<feature type="transmembrane region" description="Helical" evidence="7">
    <location>
        <begin position="81"/>
        <end position="105"/>
    </location>
</feature>
<keyword evidence="5 7" id="KW-1133">Transmembrane helix</keyword>
<dbReference type="NCBIfam" id="TIGR03025">
    <property type="entry name" value="EPS_sugtrans"/>
    <property type="match status" value="1"/>
</dbReference>
<evidence type="ECO:0000256" key="1">
    <source>
        <dbReference type="ARBA" id="ARBA00004141"/>
    </source>
</evidence>
<sequence>MPTTKPIAPGWYALSDYLAAALVWFVFFLIRNKLLGFPLVQEGRIVLNDGFILGWILLPVCWVIFYFLIGSYNSLYKKSRLTEFTSTIVASLIGCTAIFFLILLNDEQKTLYYYYTSFLTFVTLQTSITFLGRWFLLTRAKKQLLEGSIRFNTILVGDSGVAKNIYQATGDQLRKAGYNYSGYVAAQPNGLSKKLEYFGTPEDLEKIIDHHHVNLVVLALDNNRQAEAETYIRRLSEKDVEIKLVPTAITILSGAIRTDDVFSPILTDIHTGLMPLWQQNIKRLIDILFAITGLLVLFPLLAYVAIRVRLSSPGNIIYRQERIGYKGKPFTMLKFRSMVSDAEKNGPALSSDTDPRITPWGKIMRKWRLDELPQLWNILLGDMSLVGPRAERKFYIDQLIKQEPYFRYLQKVKPGLTSWGMVQFGYAENIEEMLQRMKYDLLYIENISLALDFKIMFHTIRIILSGKGK</sequence>
<feature type="transmembrane region" description="Helical" evidence="7">
    <location>
        <begin position="111"/>
        <end position="136"/>
    </location>
</feature>
<feature type="domain" description="Bacterial sugar transferase" evidence="8">
    <location>
        <begin position="282"/>
        <end position="464"/>
    </location>
</feature>
<comment type="caution">
    <text evidence="9">The sequence shown here is derived from an EMBL/GenBank/DDBJ whole genome shotgun (WGS) entry which is preliminary data.</text>
</comment>
<comment type="similarity">
    <text evidence="2">Belongs to the bacterial sugar transferase family.</text>
</comment>
<evidence type="ECO:0000256" key="5">
    <source>
        <dbReference type="ARBA" id="ARBA00022989"/>
    </source>
</evidence>
<dbReference type="Pfam" id="PF13727">
    <property type="entry name" value="CoA_binding_3"/>
    <property type="match status" value="1"/>
</dbReference>
<dbReference type="Gene3D" id="3.40.50.720">
    <property type="entry name" value="NAD(P)-binding Rossmann-like Domain"/>
    <property type="match status" value="1"/>
</dbReference>
<comment type="subcellular location">
    <subcellularLocation>
        <location evidence="1">Membrane</location>
        <topology evidence="1">Multi-pass membrane protein</topology>
    </subcellularLocation>
</comment>
<name>A0ABR7M548_9BACT</name>
<keyword evidence="10" id="KW-1185">Reference proteome</keyword>
<organism evidence="9 10">
    <name type="scientific">Flavihumibacter stibioxidans</name>
    <dbReference type="NCBI Taxonomy" id="1834163"/>
    <lineage>
        <taxon>Bacteria</taxon>
        <taxon>Pseudomonadati</taxon>
        <taxon>Bacteroidota</taxon>
        <taxon>Chitinophagia</taxon>
        <taxon>Chitinophagales</taxon>
        <taxon>Chitinophagaceae</taxon>
        <taxon>Flavihumibacter</taxon>
    </lineage>
</organism>
<keyword evidence="4 7" id="KW-0812">Transmembrane</keyword>
<gene>
    <name evidence="9" type="ORF">BC349_04055</name>
</gene>
<dbReference type="InterPro" id="IPR017475">
    <property type="entry name" value="EPS_sugar_tfrase"/>
</dbReference>
<feature type="transmembrane region" description="Helical" evidence="7">
    <location>
        <begin position="12"/>
        <end position="30"/>
    </location>
</feature>
<dbReference type="Pfam" id="PF02397">
    <property type="entry name" value="Bac_transf"/>
    <property type="match status" value="1"/>
</dbReference>
<dbReference type="Proteomes" id="UP000765802">
    <property type="component" value="Unassembled WGS sequence"/>
</dbReference>
<evidence type="ECO:0000256" key="3">
    <source>
        <dbReference type="ARBA" id="ARBA00022679"/>
    </source>
</evidence>
<keyword evidence="3" id="KW-0808">Transferase</keyword>
<evidence type="ECO:0000256" key="2">
    <source>
        <dbReference type="ARBA" id="ARBA00006464"/>
    </source>
</evidence>
<evidence type="ECO:0000259" key="8">
    <source>
        <dbReference type="Pfam" id="PF02397"/>
    </source>
</evidence>
<evidence type="ECO:0000256" key="7">
    <source>
        <dbReference type="SAM" id="Phobius"/>
    </source>
</evidence>
<evidence type="ECO:0000313" key="9">
    <source>
        <dbReference type="EMBL" id="MBC6490129.1"/>
    </source>
</evidence>
<keyword evidence="6 7" id="KW-0472">Membrane</keyword>
<evidence type="ECO:0000256" key="4">
    <source>
        <dbReference type="ARBA" id="ARBA00022692"/>
    </source>
</evidence>
<dbReference type="PANTHER" id="PTHR30576:SF20">
    <property type="entry name" value="QUINOVOSAMINEPHOSPHOTRANSFERAE-RELATED"/>
    <property type="match status" value="1"/>
</dbReference>